<comment type="caution">
    <text evidence="4">The sequence shown here is derived from an EMBL/GenBank/DDBJ whole genome shotgun (WGS) entry which is preliminary data.</text>
</comment>
<organism evidence="4 5">
    <name type="scientific">Streptomyces synnematoformans</name>
    <dbReference type="NCBI Taxonomy" id="415721"/>
    <lineage>
        <taxon>Bacteria</taxon>
        <taxon>Bacillati</taxon>
        <taxon>Actinomycetota</taxon>
        <taxon>Actinomycetes</taxon>
        <taxon>Kitasatosporales</taxon>
        <taxon>Streptomycetaceae</taxon>
        <taxon>Streptomyces</taxon>
    </lineage>
</organism>
<dbReference type="InterPro" id="IPR006121">
    <property type="entry name" value="HMA_dom"/>
</dbReference>
<keyword evidence="1" id="KW-0479">Metal-binding</keyword>
<feature type="compositionally biased region" description="Low complexity" evidence="2">
    <location>
        <begin position="70"/>
        <end position="86"/>
    </location>
</feature>
<dbReference type="Proteomes" id="UP001500443">
    <property type="component" value="Unassembled WGS sequence"/>
</dbReference>
<dbReference type="InterPro" id="IPR036163">
    <property type="entry name" value="HMA_dom_sf"/>
</dbReference>
<dbReference type="InterPro" id="IPR017969">
    <property type="entry name" value="Heavy-metal-associated_CS"/>
</dbReference>
<feature type="region of interest" description="Disordered" evidence="2">
    <location>
        <begin position="61"/>
        <end position="86"/>
    </location>
</feature>
<protein>
    <recommendedName>
        <fullName evidence="3">HMA domain-containing protein</fullName>
    </recommendedName>
</protein>
<dbReference type="PROSITE" id="PS01047">
    <property type="entry name" value="HMA_1"/>
    <property type="match status" value="1"/>
</dbReference>
<evidence type="ECO:0000313" key="5">
    <source>
        <dbReference type="Proteomes" id="UP001500443"/>
    </source>
</evidence>
<gene>
    <name evidence="4" type="ORF">GCM10009802_40370</name>
</gene>
<dbReference type="Pfam" id="PF00403">
    <property type="entry name" value="HMA"/>
    <property type="match status" value="1"/>
</dbReference>
<dbReference type="PROSITE" id="PS50846">
    <property type="entry name" value="HMA_2"/>
    <property type="match status" value="1"/>
</dbReference>
<name>A0ABN2YVM4_9ACTN</name>
<evidence type="ECO:0000256" key="1">
    <source>
        <dbReference type="ARBA" id="ARBA00022723"/>
    </source>
</evidence>
<accession>A0ABN2YVM4</accession>
<sequence length="86" mass="8750">MIESRHTVLGMVCGHCAEIVGEEIGRVPGVTDVRVDVAAETVVVRADRPVPEALIHAAVAESGYTPGSPPADAAAPPEDPGAPARS</sequence>
<dbReference type="RefSeq" id="WP_027755456.1">
    <property type="nucleotide sequence ID" value="NZ_BAAAPF010000142.1"/>
</dbReference>
<evidence type="ECO:0000256" key="2">
    <source>
        <dbReference type="SAM" id="MobiDB-lite"/>
    </source>
</evidence>
<evidence type="ECO:0000259" key="3">
    <source>
        <dbReference type="PROSITE" id="PS50846"/>
    </source>
</evidence>
<proteinExistence type="predicted"/>
<reference evidence="4 5" key="1">
    <citation type="journal article" date="2019" name="Int. J. Syst. Evol. Microbiol.">
        <title>The Global Catalogue of Microorganisms (GCM) 10K type strain sequencing project: providing services to taxonomists for standard genome sequencing and annotation.</title>
        <authorList>
            <consortium name="The Broad Institute Genomics Platform"/>
            <consortium name="The Broad Institute Genome Sequencing Center for Infectious Disease"/>
            <person name="Wu L."/>
            <person name="Ma J."/>
        </authorList>
    </citation>
    <scope>NUCLEOTIDE SEQUENCE [LARGE SCALE GENOMIC DNA]</scope>
    <source>
        <strain evidence="4 5">JCM 15481</strain>
    </source>
</reference>
<evidence type="ECO:0000313" key="4">
    <source>
        <dbReference type="EMBL" id="GAA2132099.1"/>
    </source>
</evidence>
<dbReference type="SUPFAM" id="SSF55008">
    <property type="entry name" value="HMA, heavy metal-associated domain"/>
    <property type="match status" value="1"/>
</dbReference>
<keyword evidence="5" id="KW-1185">Reference proteome</keyword>
<dbReference type="CDD" id="cd00371">
    <property type="entry name" value="HMA"/>
    <property type="match status" value="1"/>
</dbReference>
<feature type="domain" description="HMA" evidence="3">
    <location>
        <begin position="2"/>
        <end position="67"/>
    </location>
</feature>
<dbReference type="EMBL" id="BAAAPF010000142">
    <property type="protein sequence ID" value="GAA2132099.1"/>
    <property type="molecule type" value="Genomic_DNA"/>
</dbReference>
<dbReference type="Gene3D" id="3.30.70.100">
    <property type="match status" value="1"/>
</dbReference>